<evidence type="ECO:0000313" key="3">
    <source>
        <dbReference type="Proteomes" id="UP000265520"/>
    </source>
</evidence>
<dbReference type="EMBL" id="LXQA010999255">
    <property type="protein sequence ID" value="MCI80593.1"/>
    <property type="molecule type" value="Genomic_DNA"/>
</dbReference>
<organism evidence="2 3">
    <name type="scientific">Trifolium medium</name>
    <dbReference type="NCBI Taxonomy" id="97028"/>
    <lineage>
        <taxon>Eukaryota</taxon>
        <taxon>Viridiplantae</taxon>
        <taxon>Streptophyta</taxon>
        <taxon>Embryophyta</taxon>
        <taxon>Tracheophyta</taxon>
        <taxon>Spermatophyta</taxon>
        <taxon>Magnoliopsida</taxon>
        <taxon>eudicotyledons</taxon>
        <taxon>Gunneridae</taxon>
        <taxon>Pentapetalae</taxon>
        <taxon>rosids</taxon>
        <taxon>fabids</taxon>
        <taxon>Fabales</taxon>
        <taxon>Fabaceae</taxon>
        <taxon>Papilionoideae</taxon>
        <taxon>50 kb inversion clade</taxon>
        <taxon>NPAAA clade</taxon>
        <taxon>Hologalegina</taxon>
        <taxon>IRL clade</taxon>
        <taxon>Trifolieae</taxon>
        <taxon>Trifolium</taxon>
    </lineage>
</organism>
<comment type="caution">
    <text evidence="2">The sequence shown here is derived from an EMBL/GenBank/DDBJ whole genome shotgun (WGS) entry which is preliminary data.</text>
</comment>
<evidence type="ECO:0000256" key="1">
    <source>
        <dbReference type="SAM" id="MobiDB-lite"/>
    </source>
</evidence>
<accession>A0A392UZH3</accession>
<feature type="compositionally biased region" description="Gly residues" evidence="1">
    <location>
        <begin position="1"/>
        <end position="11"/>
    </location>
</feature>
<dbReference type="Proteomes" id="UP000265520">
    <property type="component" value="Unassembled WGS sequence"/>
</dbReference>
<name>A0A392UZH3_9FABA</name>
<protein>
    <submittedName>
        <fullName evidence="2">Uncharacterized protein</fullName>
    </submittedName>
</protein>
<evidence type="ECO:0000313" key="2">
    <source>
        <dbReference type="EMBL" id="MCI80593.1"/>
    </source>
</evidence>
<dbReference type="AlphaFoldDB" id="A0A392UZH3"/>
<reference evidence="2 3" key="1">
    <citation type="journal article" date="2018" name="Front. Plant Sci.">
        <title>Red Clover (Trifolium pratense) and Zigzag Clover (T. medium) - A Picture of Genomic Similarities and Differences.</title>
        <authorList>
            <person name="Dluhosova J."/>
            <person name="Istvanek J."/>
            <person name="Nedelnik J."/>
            <person name="Repkova J."/>
        </authorList>
    </citation>
    <scope>NUCLEOTIDE SEQUENCE [LARGE SCALE GENOMIC DNA]</scope>
    <source>
        <strain evidence="3">cv. 10/8</strain>
        <tissue evidence="2">Leaf</tissue>
    </source>
</reference>
<feature type="region of interest" description="Disordered" evidence="1">
    <location>
        <begin position="1"/>
        <end position="26"/>
    </location>
</feature>
<keyword evidence="3" id="KW-1185">Reference proteome</keyword>
<sequence>DDSGCAGGTVGGADTSSGGIAGSGFE</sequence>
<proteinExistence type="predicted"/>
<feature type="non-terminal residue" evidence="2">
    <location>
        <position position="1"/>
    </location>
</feature>